<evidence type="ECO:0000313" key="1">
    <source>
        <dbReference type="EMBL" id="NME71743.1"/>
    </source>
</evidence>
<dbReference type="InterPro" id="IPR011050">
    <property type="entry name" value="Pectin_lyase_fold/virulence"/>
</dbReference>
<organism evidence="1 2">
    <name type="scientific">Flammeovirga aprica JL-4</name>
    <dbReference type="NCBI Taxonomy" id="694437"/>
    <lineage>
        <taxon>Bacteria</taxon>
        <taxon>Pseudomonadati</taxon>
        <taxon>Bacteroidota</taxon>
        <taxon>Cytophagia</taxon>
        <taxon>Cytophagales</taxon>
        <taxon>Flammeovirgaceae</taxon>
        <taxon>Flammeovirga</taxon>
    </lineage>
</organism>
<dbReference type="AlphaFoldDB" id="A0A7X9XCH2"/>
<gene>
    <name evidence="1" type="ORF">HHU12_27505</name>
</gene>
<evidence type="ECO:0000313" key="2">
    <source>
        <dbReference type="Proteomes" id="UP000576082"/>
    </source>
</evidence>
<dbReference type="SUPFAM" id="SSF51126">
    <property type="entry name" value="Pectin lyase-like"/>
    <property type="match status" value="1"/>
</dbReference>
<name>A0A7X9XCH2_9BACT</name>
<comment type="caution">
    <text evidence="1">The sequence shown here is derived from an EMBL/GenBank/DDBJ whole genome shotgun (WGS) entry which is preliminary data.</text>
</comment>
<reference evidence="1 2" key="1">
    <citation type="submission" date="2020-04" db="EMBL/GenBank/DDBJ databases">
        <title>Flammeovirga sp. SR4, a novel species isolated from seawater.</title>
        <authorList>
            <person name="Wang X."/>
        </authorList>
    </citation>
    <scope>NUCLEOTIDE SEQUENCE [LARGE SCALE GENOMIC DNA]</scope>
    <source>
        <strain evidence="1 2">ATCC 23126</strain>
    </source>
</reference>
<sequence>MSKKLIKPLLWVLSTIVLLNSCDQKNTEKQEETEQYSVAEVAIEEEVVVPHEFPKEESQRNIELVFDSVSIDKYYTTKHMIYKHLYFSDQKGVQWVLYTNLEDNMNGFFLNDGIKSSIYEGVIFKVKWNFERSKYMENGIEKEKNFAFVEELHLASPERDLKRRTIELTADLDIEELIDNAHAGDSILIRAGVYILTDGSRLDLFADHIVLKGEPGVFIYGDKDVHILNIHGNDVTVDNLYLSHTLTIGGSCGGDVVSVSSESQKFVIRNCDLNGCGVTGVYF</sequence>
<dbReference type="Gene3D" id="2.160.20.10">
    <property type="entry name" value="Single-stranded right-handed beta-helix, Pectin lyase-like"/>
    <property type="match status" value="1"/>
</dbReference>
<keyword evidence="2" id="KW-1185">Reference proteome</keyword>
<proteinExistence type="predicted"/>
<dbReference type="InterPro" id="IPR012334">
    <property type="entry name" value="Pectin_lyas_fold"/>
</dbReference>
<accession>A0A7X9XCH2</accession>
<dbReference type="EMBL" id="JABANE010000112">
    <property type="protein sequence ID" value="NME71743.1"/>
    <property type="molecule type" value="Genomic_DNA"/>
</dbReference>
<protein>
    <submittedName>
        <fullName evidence="1">Uncharacterized protein</fullName>
    </submittedName>
</protein>
<dbReference type="RefSeq" id="WP_169659949.1">
    <property type="nucleotide sequence ID" value="NZ_JABANE010000112.1"/>
</dbReference>
<dbReference type="Proteomes" id="UP000576082">
    <property type="component" value="Unassembled WGS sequence"/>
</dbReference>